<feature type="transmembrane region" description="Helical" evidence="18">
    <location>
        <begin position="306"/>
        <end position="325"/>
    </location>
</feature>
<dbReference type="InterPro" id="IPR014757">
    <property type="entry name" value="Tscrpt_reg_IclR_C"/>
</dbReference>
<dbReference type="Gene3D" id="1.10.275.10">
    <property type="entry name" value="Fumarase/aspartase (N-terminal domain)"/>
    <property type="match status" value="1"/>
</dbReference>
<sequence>MAAIVADLDERRHPFHVAIENWQHDLNIGSIVRSANAFLADTVHIIGRRRWNRRGAMVTDRYQHVVHHDDIAAFTAWAAAAQLPVIAIDNVDGSVPVDRADLPERCVLLFGQEGPGLSPEALAAASATVEITQYGSTRSINAGAAAAIIMSERGPILLALMVATGIVAIDATILATAVPSVVEDLGGYSQFPWLFSIYLLAQAITVPIYSKLADTIGRKPVMIIGIALFLLGSVLCAVAWSMPALIVFRAIQGLGAGAVQPMAITIAGDIYTIAERAKVQGYIAGVWAAASVVGPALGGIFAQLGIWRWIFWVNLPLCIAALWLIARNFHEPGVRRADAPRHRIDVAGSLLIMGGAGLAILGVLEGGVAWAWDSPASIGVFVAAAVLLIVFVFVERRAAEPVLPLALMGRRLIWSSSLISLGIGAGLIGLTSFVPGYLQHAAGAIPLIAGFAVAALTIGWPIAASMSGRVFYLRIGFKPTVLIGLTIAIVGTAALAITSAWPSVALVALCCIVTGFGFGLVATPSLIAAQASVEWSQRGVVTGANMFARSIGSAVGAAIFGAISTAALAGRAETDAAGAAAAGTAVFVAVLVTVAAMMLVAVAMPATSGPRRADERQHDEQRHERHEVEHPDHREVAAVAGSHQDAVEHEHHPAQRLRDREHDQCRLCERRERGVPGEQAAQHTRQGRDHGAHDDTEPRAPRDRAPQHVAHEHPIARAEALADERLRGDRQGIERECGCREDRERDLPGGELRGAERGRRRDGREQGRAQRHRAQEQPPAEPCRSGDAGALRSDGCRMPAGEPRDDGDVHAHHAPLREHGAERRARDAEPEPVDEQGVESGVRGEAEPGDPQRHHRVLHAAQQAGRREHDEHRRQPPHRDREVGVGRGGHLGRGAEEGHDARRRDGCREREHRAQAHREPHAVDARRHGGARVARAEPPRHRRRRRTREGVEAEVADERRVDDEEQRLGDERAECGHREREDLPVERGPACGHALSVGRVRGRRGRSPTQGDLAGRGGAGRLAGSRLERPVEVRVRDDVGNARGAPRGLVAGGVGVAHEHRVVAARERAVDGRADAGVGLGARDDQTVDTEPGEQVVEVGALERVAVALVHVRVAVDRHELGHQFPRFRALLELAVLGVLHPHDGHAVVSRAGDQPGDAGDHAVAVMGAVDDAVLHVDHEQRRGAVACGECRHPDLFSARRCGPDATVPRGADTADAGARMCATPGRPMSARRRVEPMSADLRSGLELGELSTEIRPQDDLFRHVNGAWLDRTAIPDDKARWGSFHLIAEQAEKDVAAIITESQQAEPGTEARKIGDLYASFMDTERIAAASLAPISAQLARIDAIGSVEDLLIAIGELERDGVRGLIDLYVEPDPGNPTRYVPFLVQGGLFLPDESYYRLENFGETRIAYREHIERLLGLVDVTDAAAQADRIVALETEIAAAHWDNVRSRDAVATYNLKTWDEVQSLVGVDLEPWRSALAPGHPDAFAEVVVQQPSFLEGLGALLVDAHLEGWKSWLRYAIVHGSAPFLTEEIVAENFSFYGTQLTGVPVNRERWKRGVSLVEAALGEAVGRVYVERHFPPQAKVAMDELVANLIEAYRQSITTLEWMSPETRERALAKLDAFTPKIGYPVRWKDYSALVVDPADVVGNVRRAHVVEHDRQLGKVGGPIDRDEWFMTPQTVNAYYNPLMNEIVFPAAILQYPFFDADRDAAANYGGIGAVIGHEIGHGFDDQGSRYDGDGSLRDWWTDADRAAFEQRTASLIAQYDELVPQGLAPENHVNGALTIGENIGDLGGLGIAIRAYEISLGGEPAPEIDGFTGIQRLLLSWGQIWQQKGRDAETIRLLTIDPHSPNEFRCNQIVRNVDAFYAAFGVTETDALWLPESERVTIWEPTVAPTPDRARGAEASPGRRRAASRSGRRVAVGRRSFTSTMAALDALAVAGAQVSVHVDDLDRGSAVLVGDDYVSLPIAGLGVVPLLVEVAAQIDQNRLDPYEVVDRTSLPAVAGPGTWQHLAAPSLPVVDLAVLAASTGDALAANALLARIGLPAVRVRLEQLGLSRSAMMDAFRDRRGPDDAPHVALGATREYARLFADLVNSRVVTPAVSAQVSEWLSHGHDLSLAASVTGLDPFAHEGDEHGLLFLNKTGRGDGVRAEAGVLAGPRAGVSYALTVCFDDLSIAHRLRAHDAFRVLGLELMEYDLGLGRRLVGALRGHVEERHPERAHVVGRVGVVRDDHRDRHRQLAAAVTPQQVEQAVVGGRREDRHALRDRLVGQPPLHRVGGEGLCEVLLDARQRRRQVRPVEHHPLEERPALRVVGVLIEGDDVALVAGDERRDGRHDPGLVRPVHDEARVVAGRADGGEGADAAGRGIRLTTLSCVTPDAEPAALAHPAAGRDDRITLRFLATPGDTAAGGRSVAAGSVMEWIDKAAYACAVGWAGGYCVTAYVGNMRHRRPIPPGSLIEVSARIVHTGTTSMHIVATVASADVSTREYTPATTCILVFVAKGADGRPAPVAAWSPVSAADAELQRLALDRIASRTEIKSLMLDEEYTDASAAPRTTLRFLVPPGVVNWGGKAHGGTVMRWMDEAAYAVTAAWVRDGAEASAAVGAYSGGIHFFTPISIGDLVEIDARIVYTSARSAHVVSRVLTGDPRTPHERRLATLCMSVFVVPSPDGEALPVPQWLPELAEDAMTETVFGRVTRLLAAFDEDEPSLPVAVLAARAGIPLSSAHRLVASLVAEGWLVAVGEARYAIGTRLWELGELSPVAVRLREVALPHMVRLYEATGENVHLAVLDVDVPPERAEIVFAGRITGRASVPTLGREGGRHPLHTTGVGKAILLGRDEAWLDRYLAVPLLPETSRSITDPEALRADLARARARGERTAAAPESLLAAPDQATQAAITAEITALHAEWDAREAAGEHVPATLYDFPPYRSSVLRHPTKNPKLVDPETIELFSPAFGQRDVAAIESDLTLQHAGEPLGERITVHGRVLDSWGRPVRNQLVEIWQANAAGRYIHQRDQHPAPLDPNFTGAGRIVTDDDGAYRFTTIKPGPYPWKNHVNAWRPAHIHFSVFGNAFTQRIVTQMYFPGDPLFALDPIYNTIRRAKDLLDGLPLRHRRGRPRRHLDRAGGALMPTPPRTLDATAGQTVGPFFAYGTEYPRMHQVAFPHSPGAIVVSGTVYDGAGNPIPDSMVEIFGADTDGTVPRARGAFRRDDHTFTGFGRAFTTDEGHFEFWTRNPGAEPGRAPFLAVIVYARGLPNKLHTRLYLPDDEAALAADPLLAAMRRPCSLPSDPPVFDVGLLSPVTVGADAIVSDAAVLAALVDVEVALTRAWGAVGSVPADVVDAVAAAIADVPVDAADLARRAVSGGNPVIPLVGDLRAAVAPADRGWVHRGATSQDIVDTALALVARRAGEQIDLDLRATARSLAALARAHRDVPAAARTLTQHAVPTTLGA</sequence>
<keyword evidence="15 18" id="KW-0472">Membrane</keyword>
<dbReference type="Gene3D" id="3.40.710.10">
    <property type="entry name" value="DD-peptidase/beta-lactamase superfamily"/>
    <property type="match status" value="1"/>
</dbReference>
<dbReference type="Gene3D" id="2.60.130.10">
    <property type="entry name" value="Aromatic compound dioxygenase"/>
    <property type="match status" value="2"/>
</dbReference>
<evidence type="ECO:0000256" key="15">
    <source>
        <dbReference type="ARBA" id="ARBA00023136"/>
    </source>
</evidence>
<feature type="domain" description="HTH iclR-type" evidence="20">
    <location>
        <begin position="2691"/>
        <end position="2752"/>
    </location>
</feature>
<dbReference type="InterPro" id="IPR024756">
    <property type="entry name" value="PCDO_beta_N"/>
</dbReference>
<dbReference type="InterPro" id="IPR029016">
    <property type="entry name" value="GAF-like_dom_sf"/>
</dbReference>
<dbReference type="GO" id="GO:0006355">
    <property type="term" value="P:regulation of DNA-templated transcription"/>
    <property type="evidence" value="ECO:0007669"/>
    <property type="project" value="InterPro"/>
</dbReference>
<keyword evidence="12 18" id="KW-1133">Transmembrane helix</keyword>
<keyword evidence="6" id="KW-0645">Protease</keyword>
<dbReference type="Pfam" id="PF13354">
    <property type="entry name" value="Beta-lactamase2"/>
    <property type="match status" value="1"/>
</dbReference>
<evidence type="ECO:0000256" key="5">
    <source>
        <dbReference type="ARBA" id="ARBA00022603"/>
    </source>
</evidence>
<feature type="compositionally biased region" description="Basic and acidic residues" evidence="17">
    <location>
        <begin position="741"/>
        <end position="768"/>
    </location>
</feature>
<feature type="transmembrane region" description="Helical" evidence="18">
    <location>
        <begin position="576"/>
        <end position="602"/>
    </location>
</feature>
<evidence type="ECO:0000256" key="16">
    <source>
        <dbReference type="ARBA" id="ARBA00023163"/>
    </source>
</evidence>
<feature type="compositionally biased region" description="Basic and acidic residues" evidence="17">
    <location>
        <begin position="948"/>
        <end position="968"/>
    </location>
</feature>
<dbReference type="Gene3D" id="1.10.1380.10">
    <property type="entry name" value="Neutral endopeptidase , domain2"/>
    <property type="match status" value="1"/>
</dbReference>
<feature type="region of interest" description="Disordered" evidence="17">
    <location>
        <begin position="741"/>
        <end position="968"/>
    </location>
</feature>
<dbReference type="InterPro" id="IPR015889">
    <property type="entry name" value="Intradiol_dOase_core"/>
</dbReference>
<dbReference type="InterPro" id="IPR045155">
    <property type="entry name" value="Beta-lactam_cat"/>
</dbReference>
<feature type="transmembrane region" description="Helical" evidence="18">
    <location>
        <begin position="414"/>
        <end position="438"/>
    </location>
</feature>
<dbReference type="GO" id="GO:0008800">
    <property type="term" value="F:beta-lactamase activity"/>
    <property type="evidence" value="ECO:0007669"/>
    <property type="project" value="InterPro"/>
</dbReference>
<dbReference type="Gene3D" id="1.20.200.10">
    <property type="entry name" value="Fumarase/aspartase (Central domain)"/>
    <property type="match status" value="1"/>
</dbReference>
<evidence type="ECO:0000256" key="7">
    <source>
        <dbReference type="ARBA" id="ARBA00022679"/>
    </source>
</evidence>
<dbReference type="CDD" id="cd08662">
    <property type="entry name" value="M13"/>
    <property type="match status" value="1"/>
</dbReference>
<dbReference type="GO" id="GO:0006396">
    <property type="term" value="P:RNA processing"/>
    <property type="evidence" value="ECO:0007669"/>
    <property type="project" value="InterPro"/>
</dbReference>
<evidence type="ECO:0000256" key="3">
    <source>
        <dbReference type="ARBA" id="ARBA00007357"/>
    </source>
</evidence>
<keyword evidence="10" id="KW-0378">Hydrolase</keyword>
<feature type="transmembrane region" description="Helical" evidence="18">
    <location>
        <begin position="156"/>
        <end position="178"/>
    </location>
</feature>
<feature type="compositionally biased region" description="Basic and acidic residues" evidence="17">
    <location>
        <begin position="865"/>
        <end position="884"/>
    </location>
</feature>
<dbReference type="Gene3D" id="3.40.1280.10">
    <property type="match status" value="1"/>
</dbReference>
<feature type="region of interest" description="Disordered" evidence="17">
    <location>
        <begin position="607"/>
        <end position="714"/>
    </location>
</feature>
<dbReference type="CDD" id="cd03442">
    <property type="entry name" value="BFIT_BACH"/>
    <property type="match status" value="2"/>
</dbReference>
<dbReference type="InterPro" id="IPR008948">
    <property type="entry name" value="L-Aspartase-like"/>
</dbReference>
<feature type="compositionally biased region" description="Basic and acidic residues" evidence="17">
    <location>
        <begin position="611"/>
        <end position="636"/>
    </location>
</feature>
<dbReference type="Pfam" id="PF03061">
    <property type="entry name" value="4HBT"/>
    <property type="match status" value="2"/>
</dbReference>
<dbReference type="GO" id="GO:0003723">
    <property type="term" value="F:RNA binding"/>
    <property type="evidence" value="ECO:0007669"/>
    <property type="project" value="InterPro"/>
</dbReference>
<dbReference type="SUPFAM" id="SSF75217">
    <property type="entry name" value="alpha/beta knot"/>
    <property type="match status" value="1"/>
</dbReference>
<dbReference type="InterPro" id="IPR036390">
    <property type="entry name" value="WH_DNA-bd_sf"/>
</dbReference>
<feature type="region of interest" description="Disordered" evidence="17">
    <location>
        <begin position="1212"/>
        <end position="1233"/>
    </location>
</feature>
<feature type="domain" description="Major facilitator superfamily (MFS) profile" evidence="19">
    <location>
        <begin position="156"/>
        <end position="608"/>
    </location>
</feature>
<dbReference type="InterPro" id="IPR029026">
    <property type="entry name" value="tRNA_m1G_MTases_N"/>
</dbReference>
<feature type="compositionally biased region" description="Basic and acidic residues" evidence="17">
    <location>
        <begin position="686"/>
        <end position="714"/>
    </location>
</feature>
<evidence type="ECO:0000259" key="20">
    <source>
        <dbReference type="PROSITE" id="PS51077"/>
    </source>
</evidence>
<comment type="subcellular location">
    <subcellularLocation>
        <location evidence="2">Endomembrane system</location>
        <topology evidence="2">Multi-pass membrane protein</topology>
    </subcellularLocation>
</comment>
<dbReference type="InterPro" id="IPR036259">
    <property type="entry name" value="MFS_trans_sf"/>
</dbReference>
<dbReference type="InterPro" id="IPR011701">
    <property type="entry name" value="MFS"/>
</dbReference>
<dbReference type="GO" id="GO:0004222">
    <property type="term" value="F:metalloendopeptidase activity"/>
    <property type="evidence" value="ECO:0007669"/>
    <property type="project" value="InterPro"/>
</dbReference>
<dbReference type="PROSITE" id="PS50850">
    <property type="entry name" value="MFS"/>
    <property type="match status" value="1"/>
</dbReference>
<dbReference type="InterPro" id="IPR012338">
    <property type="entry name" value="Beta-lactam/transpept-like"/>
</dbReference>
<dbReference type="PROSITE" id="PS51885">
    <property type="entry name" value="NEPRILYSIN"/>
    <property type="match status" value="1"/>
</dbReference>
<dbReference type="SUPFAM" id="SSF48557">
    <property type="entry name" value="L-aspartase-like"/>
    <property type="match status" value="1"/>
</dbReference>
<dbReference type="PANTHER" id="PTHR23501:SF191">
    <property type="entry name" value="VACUOLAR BASIC AMINO ACID TRANSPORTER 4"/>
    <property type="match status" value="1"/>
</dbReference>
<keyword evidence="11" id="KW-0862">Zinc</keyword>
<dbReference type="GO" id="GO:0008199">
    <property type="term" value="F:ferric iron binding"/>
    <property type="evidence" value="ECO:0007669"/>
    <property type="project" value="InterPro"/>
</dbReference>
<dbReference type="GO" id="GO:0008173">
    <property type="term" value="F:RNA methyltransferase activity"/>
    <property type="evidence" value="ECO:0007669"/>
    <property type="project" value="InterPro"/>
</dbReference>
<dbReference type="Pfam" id="PF01614">
    <property type="entry name" value="IclR_C"/>
    <property type="match status" value="1"/>
</dbReference>
<evidence type="ECO:0000256" key="11">
    <source>
        <dbReference type="ARBA" id="ARBA00022833"/>
    </source>
</evidence>
<dbReference type="InterPro" id="IPR024083">
    <property type="entry name" value="Fumarase/histidase_N"/>
</dbReference>
<feature type="domain" description="HotDog ACOT-type" evidence="22">
    <location>
        <begin position="2553"/>
        <end position="2671"/>
    </location>
</feature>
<dbReference type="SUPFAM" id="SSF49482">
    <property type="entry name" value="Aromatic compound dioxygenase"/>
    <property type="match status" value="2"/>
</dbReference>
<feature type="transmembrane region" description="Helical" evidence="18">
    <location>
        <begin position="221"/>
        <end position="240"/>
    </location>
</feature>
<feature type="transmembrane region" description="Helical" evidence="18">
    <location>
        <begin position="346"/>
        <end position="364"/>
    </location>
</feature>
<dbReference type="Pfam" id="PF00206">
    <property type="entry name" value="Lyase_1"/>
    <property type="match status" value="1"/>
</dbReference>
<dbReference type="Gene3D" id="1.20.1250.20">
    <property type="entry name" value="MFS general substrate transporter like domains"/>
    <property type="match status" value="2"/>
</dbReference>
<feature type="compositionally biased region" description="Basic and acidic residues" evidence="17">
    <location>
        <begin position="645"/>
        <end position="675"/>
    </location>
</feature>
<name>A0A914EM85_9BILA</name>
<dbReference type="InterPro" id="IPR024079">
    <property type="entry name" value="MetalloPept_cat_dom_sf"/>
</dbReference>
<evidence type="ECO:0000256" key="13">
    <source>
        <dbReference type="ARBA" id="ARBA00023015"/>
    </source>
</evidence>
<evidence type="ECO:0000256" key="10">
    <source>
        <dbReference type="ARBA" id="ARBA00022801"/>
    </source>
</evidence>
<dbReference type="InterPro" id="IPR006683">
    <property type="entry name" value="Thioestr_dom"/>
</dbReference>
<proteinExistence type="inferred from homology"/>
<feature type="transmembrane region" description="Helical" evidence="18">
    <location>
        <begin position="444"/>
        <end position="463"/>
    </location>
</feature>
<dbReference type="InterPro" id="IPR018497">
    <property type="entry name" value="Peptidase_M13_C"/>
</dbReference>
<keyword evidence="14" id="KW-0482">Metalloprotease</keyword>
<dbReference type="InterPro" id="IPR001537">
    <property type="entry name" value="SpoU_MeTrfase"/>
</dbReference>
<dbReference type="GO" id="GO:0005886">
    <property type="term" value="C:plasma membrane"/>
    <property type="evidence" value="ECO:0007669"/>
    <property type="project" value="TreeGrafter"/>
</dbReference>
<organism evidence="23 24">
    <name type="scientific">Acrobeloides nanus</name>
    <dbReference type="NCBI Taxonomy" id="290746"/>
    <lineage>
        <taxon>Eukaryota</taxon>
        <taxon>Metazoa</taxon>
        <taxon>Ecdysozoa</taxon>
        <taxon>Nematoda</taxon>
        <taxon>Chromadorea</taxon>
        <taxon>Rhabditida</taxon>
        <taxon>Tylenchina</taxon>
        <taxon>Cephalobomorpha</taxon>
        <taxon>Cephaloboidea</taxon>
        <taxon>Cephalobidae</taxon>
        <taxon>Acrobeloides</taxon>
    </lineage>
</organism>
<evidence type="ECO:0000313" key="24">
    <source>
        <dbReference type="WBParaSite" id="ACRNAN_scaffold945.g32833.t1"/>
    </source>
</evidence>
<dbReference type="GO" id="GO:0003677">
    <property type="term" value="F:DNA binding"/>
    <property type="evidence" value="ECO:0007669"/>
    <property type="project" value="InterPro"/>
</dbReference>
<dbReference type="GO" id="GO:0030655">
    <property type="term" value="P:beta-lactam antibiotic catabolic process"/>
    <property type="evidence" value="ECO:0007669"/>
    <property type="project" value="InterPro"/>
</dbReference>
<dbReference type="GO" id="GO:0006508">
    <property type="term" value="P:proteolysis"/>
    <property type="evidence" value="ECO:0007669"/>
    <property type="project" value="UniProtKB-KW"/>
</dbReference>
<dbReference type="PRINTS" id="PR00786">
    <property type="entry name" value="NEPRILYSIN"/>
</dbReference>
<evidence type="ECO:0000259" key="22">
    <source>
        <dbReference type="PROSITE" id="PS51770"/>
    </source>
</evidence>
<feature type="transmembrane region" description="Helical" evidence="18">
    <location>
        <begin position="279"/>
        <end position="300"/>
    </location>
</feature>
<dbReference type="PROSITE" id="PS51078">
    <property type="entry name" value="ICLR_ED"/>
    <property type="match status" value="1"/>
</dbReference>
<evidence type="ECO:0000259" key="19">
    <source>
        <dbReference type="PROSITE" id="PS50850"/>
    </source>
</evidence>
<dbReference type="SUPFAM" id="SSF54637">
    <property type="entry name" value="Thioesterase/thiol ester dehydrase-isomerase"/>
    <property type="match status" value="2"/>
</dbReference>
<reference evidence="24" key="1">
    <citation type="submission" date="2022-11" db="UniProtKB">
        <authorList>
            <consortium name="WormBaseParasite"/>
        </authorList>
    </citation>
    <scope>IDENTIFICATION</scope>
</reference>
<dbReference type="GO" id="GO:0012505">
    <property type="term" value="C:endomembrane system"/>
    <property type="evidence" value="ECO:0007669"/>
    <property type="project" value="UniProtKB-SubCell"/>
</dbReference>
<evidence type="ECO:0000256" key="2">
    <source>
        <dbReference type="ARBA" id="ARBA00004127"/>
    </source>
</evidence>
<feature type="compositionally biased region" description="Basic residues" evidence="17">
    <location>
        <begin position="1910"/>
        <end position="1920"/>
    </location>
</feature>
<dbReference type="WBParaSite" id="ACRNAN_scaffold945.g32833.t1">
    <property type="protein sequence ID" value="ACRNAN_scaffold945.g32833.t1"/>
    <property type="gene ID" value="ACRNAN_scaffold945.g32833"/>
</dbReference>
<evidence type="ECO:0000259" key="21">
    <source>
        <dbReference type="PROSITE" id="PS51078"/>
    </source>
</evidence>
<evidence type="ECO:0000256" key="18">
    <source>
        <dbReference type="SAM" id="Phobius"/>
    </source>
</evidence>
<evidence type="ECO:0000256" key="6">
    <source>
        <dbReference type="ARBA" id="ARBA00022670"/>
    </source>
</evidence>
<feature type="region of interest" description="Disordered" evidence="17">
    <location>
        <begin position="999"/>
        <end position="1021"/>
    </location>
</feature>
<feature type="transmembrane region" description="Helical" evidence="18">
    <location>
        <begin position="376"/>
        <end position="394"/>
    </location>
</feature>
<feature type="transmembrane region" description="Helical" evidence="18">
    <location>
        <begin position="246"/>
        <end position="267"/>
    </location>
</feature>
<dbReference type="InterPro" id="IPR036388">
    <property type="entry name" value="WH-like_DNA-bd_sf"/>
</dbReference>
<dbReference type="GO" id="GO:0016702">
    <property type="term" value="F:oxidoreductase activity, acting on single donors with incorporation of molecular oxygen, incorporation of two atoms of oxygen"/>
    <property type="evidence" value="ECO:0007669"/>
    <property type="project" value="InterPro"/>
</dbReference>
<dbReference type="SUPFAM" id="SSF55486">
    <property type="entry name" value="Metalloproteases ('zincins'), catalytic domain"/>
    <property type="match status" value="1"/>
</dbReference>
<dbReference type="PROSITE" id="PS51077">
    <property type="entry name" value="HTH_ICLR"/>
    <property type="match status" value="1"/>
</dbReference>
<dbReference type="InterPro" id="IPR000718">
    <property type="entry name" value="Peptidase_M13"/>
</dbReference>
<dbReference type="PROSITE" id="PS51770">
    <property type="entry name" value="HOTDOG_ACOT"/>
    <property type="match status" value="2"/>
</dbReference>
<feature type="domain" description="HotDog ACOT-type" evidence="22">
    <location>
        <begin position="2393"/>
        <end position="2506"/>
    </location>
</feature>
<dbReference type="SUPFAM" id="SSF46785">
    <property type="entry name" value="Winged helix' DNA-binding domain"/>
    <property type="match status" value="1"/>
</dbReference>
<dbReference type="Pfam" id="PF07690">
    <property type="entry name" value="MFS_1"/>
    <property type="match status" value="2"/>
</dbReference>
<dbReference type="InterPro" id="IPR033120">
    <property type="entry name" value="HOTDOG_ACOT"/>
</dbReference>
<dbReference type="InterPro" id="IPR000627">
    <property type="entry name" value="Intradiol_dOase_C"/>
</dbReference>
<dbReference type="Gene3D" id="3.40.390.10">
    <property type="entry name" value="Collagenase (Catalytic Domain)"/>
    <property type="match status" value="1"/>
</dbReference>
<dbReference type="InterPro" id="IPR020846">
    <property type="entry name" value="MFS_dom"/>
</dbReference>
<evidence type="ECO:0000256" key="14">
    <source>
        <dbReference type="ARBA" id="ARBA00023049"/>
    </source>
</evidence>
<evidence type="ECO:0000313" key="23">
    <source>
        <dbReference type="Proteomes" id="UP000887540"/>
    </source>
</evidence>
<comment type="cofactor">
    <cofactor evidence="1">
        <name>Zn(2+)</name>
        <dbReference type="ChEBI" id="CHEBI:29105"/>
    </cofactor>
</comment>
<feature type="transmembrane region" description="Helical" evidence="18">
    <location>
        <begin position="475"/>
        <end position="497"/>
    </location>
</feature>
<keyword evidence="8 18" id="KW-0812">Transmembrane</keyword>
<dbReference type="PROSITE" id="PS00083">
    <property type="entry name" value="INTRADIOL_DIOXYGENAS"/>
    <property type="match status" value="1"/>
</dbReference>
<protein>
    <submittedName>
        <fullName evidence="24">Uncharacterized protein</fullName>
    </submittedName>
</protein>
<dbReference type="GO" id="GO:0032259">
    <property type="term" value="P:methylation"/>
    <property type="evidence" value="ECO:0007669"/>
    <property type="project" value="UniProtKB-KW"/>
</dbReference>
<dbReference type="Gene3D" id="3.30.450.40">
    <property type="match status" value="1"/>
</dbReference>
<dbReference type="SUPFAM" id="SSF103473">
    <property type="entry name" value="MFS general substrate transporter"/>
    <property type="match status" value="1"/>
</dbReference>
<dbReference type="InterPro" id="IPR029028">
    <property type="entry name" value="Alpha/beta_knot_MTases"/>
</dbReference>
<comment type="similarity">
    <text evidence="3">Belongs to the peptidase M13 family.</text>
</comment>
<feature type="compositionally biased region" description="Basic and acidic residues" evidence="17">
    <location>
        <begin position="802"/>
        <end position="829"/>
    </location>
</feature>
<evidence type="ECO:0000256" key="8">
    <source>
        <dbReference type="ARBA" id="ARBA00022692"/>
    </source>
</evidence>
<accession>A0A914EM85</accession>
<dbReference type="Pfam" id="PF00775">
    <property type="entry name" value="Dioxygenase_C"/>
    <property type="match status" value="2"/>
</dbReference>
<dbReference type="Pfam" id="PF09339">
    <property type="entry name" value="HTH_IclR"/>
    <property type="match status" value="1"/>
</dbReference>
<keyword evidence="5" id="KW-0489">Methyltransferase</keyword>
<keyword evidence="13" id="KW-0805">Transcription regulation</keyword>
<keyword evidence="16" id="KW-0804">Transcription</keyword>
<keyword evidence="23" id="KW-1185">Reference proteome</keyword>
<keyword evidence="7" id="KW-0808">Transferase</keyword>
<dbReference type="InterPro" id="IPR008753">
    <property type="entry name" value="Peptidase_M13_N"/>
</dbReference>
<dbReference type="SUPFAM" id="SSF55781">
    <property type="entry name" value="GAF domain-like"/>
    <property type="match status" value="1"/>
</dbReference>
<evidence type="ECO:0000256" key="9">
    <source>
        <dbReference type="ARBA" id="ARBA00022723"/>
    </source>
</evidence>
<dbReference type="InterPro" id="IPR022761">
    <property type="entry name" value="Fumarate_lyase_N"/>
</dbReference>
<evidence type="ECO:0000256" key="12">
    <source>
        <dbReference type="ARBA" id="ARBA00022989"/>
    </source>
</evidence>
<dbReference type="Pfam" id="PF00588">
    <property type="entry name" value="SpoU_methylase"/>
    <property type="match status" value="1"/>
</dbReference>
<dbReference type="Pfam" id="PF05649">
    <property type="entry name" value="Peptidase_M13_N"/>
    <property type="match status" value="1"/>
</dbReference>
<feature type="region of interest" description="Disordered" evidence="17">
    <location>
        <begin position="1896"/>
        <end position="1920"/>
    </location>
</feature>
<dbReference type="InterPro" id="IPR042089">
    <property type="entry name" value="Peptidase_M13_dom_2"/>
</dbReference>
<evidence type="ECO:0000256" key="4">
    <source>
        <dbReference type="ARBA" id="ARBA00022448"/>
    </source>
</evidence>
<dbReference type="GO" id="GO:0022857">
    <property type="term" value="F:transmembrane transporter activity"/>
    <property type="evidence" value="ECO:0007669"/>
    <property type="project" value="InterPro"/>
</dbReference>
<dbReference type="CDD" id="cd17502">
    <property type="entry name" value="MFS_Azr1_MDR_like"/>
    <property type="match status" value="1"/>
</dbReference>
<dbReference type="Proteomes" id="UP000887540">
    <property type="component" value="Unplaced"/>
</dbReference>
<dbReference type="Gene3D" id="1.10.10.10">
    <property type="entry name" value="Winged helix-like DNA-binding domain superfamily/Winged helix DNA-binding domain"/>
    <property type="match status" value="1"/>
</dbReference>
<feature type="domain" description="IclR-ED" evidence="21">
    <location>
        <begin position="2753"/>
        <end position="2959"/>
    </location>
</feature>
<dbReference type="InterPro" id="IPR029069">
    <property type="entry name" value="HotDog_dom_sf"/>
</dbReference>
<dbReference type="SUPFAM" id="SSF56601">
    <property type="entry name" value="beta-lactamase/transpeptidase-like"/>
    <property type="match status" value="1"/>
</dbReference>
<dbReference type="SMART" id="SM00346">
    <property type="entry name" value="HTH_ICLR"/>
    <property type="match status" value="1"/>
</dbReference>
<dbReference type="InterPro" id="IPR005471">
    <property type="entry name" value="Tscrpt_reg_IclR_N"/>
</dbReference>
<feature type="transmembrane region" description="Helical" evidence="18">
    <location>
        <begin position="190"/>
        <end position="209"/>
    </location>
</feature>
<dbReference type="Pfam" id="PF01431">
    <property type="entry name" value="Peptidase_M13"/>
    <property type="match status" value="1"/>
</dbReference>
<feature type="compositionally biased region" description="Basic and acidic residues" evidence="17">
    <location>
        <begin position="842"/>
        <end position="852"/>
    </location>
</feature>
<evidence type="ECO:0000256" key="1">
    <source>
        <dbReference type="ARBA" id="ARBA00001947"/>
    </source>
</evidence>
<evidence type="ECO:0000256" key="17">
    <source>
        <dbReference type="SAM" id="MobiDB-lite"/>
    </source>
</evidence>
<keyword evidence="4" id="KW-0813">Transport</keyword>
<dbReference type="PANTHER" id="PTHR23501">
    <property type="entry name" value="MAJOR FACILITATOR SUPERFAMILY"/>
    <property type="match status" value="1"/>
</dbReference>
<dbReference type="Pfam" id="PF12391">
    <property type="entry name" value="PCDO_beta_N"/>
    <property type="match status" value="1"/>
</dbReference>
<dbReference type="Gene3D" id="3.10.129.10">
    <property type="entry name" value="Hotdog Thioesterase"/>
    <property type="match status" value="2"/>
</dbReference>
<feature type="transmembrane region" description="Helical" evidence="18">
    <location>
        <begin position="503"/>
        <end position="529"/>
    </location>
</feature>
<keyword evidence="9" id="KW-0479">Metal-binding</keyword>
<feature type="compositionally biased region" description="Basic and acidic residues" evidence="17">
    <location>
        <begin position="893"/>
        <end position="927"/>
    </location>
</feature>